<organism evidence="1 2">
    <name type="scientific">Mycena pura</name>
    <dbReference type="NCBI Taxonomy" id="153505"/>
    <lineage>
        <taxon>Eukaryota</taxon>
        <taxon>Fungi</taxon>
        <taxon>Dikarya</taxon>
        <taxon>Basidiomycota</taxon>
        <taxon>Agaricomycotina</taxon>
        <taxon>Agaricomycetes</taxon>
        <taxon>Agaricomycetidae</taxon>
        <taxon>Agaricales</taxon>
        <taxon>Marasmiineae</taxon>
        <taxon>Mycenaceae</taxon>
        <taxon>Mycena</taxon>
    </lineage>
</organism>
<evidence type="ECO:0000313" key="1">
    <source>
        <dbReference type="EMBL" id="KAJ7197822.1"/>
    </source>
</evidence>
<sequence length="369" mass="41860">MEKIIPPDWKPWPPFEQLETLCKNADGLFHYAVTALGWIEQQIENRGTACQDWVMKGLTQEGGLNLLDTLYRVILTSWEGITENSDERTTPAQKLRHKNRLCGFQHVIGTILVLQKPLTIAQITALLADIPRENFDVKIFLKQFHSVLVPGTTAIFEDATPQMHKSFRDYIMDERAPTEFRILTGHAHFLTARSCLGVIVNSGSQPTVAVEYSVAHWYEHLRKAVEGKVEGDSNFWDEGGIWDLFKRMKEDTVVDVWKPRALAVFRDVAAAGWKLLQRVRVFPLSTVLASLTVPLRAFPLSHLLALLTTPRLLISSKCEVCAFPLSHILASLTPYPDIWENGLLETWKQKHQTLLSSSNPTPKDQEDRS</sequence>
<evidence type="ECO:0000313" key="2">
    <source>
        <dbReference type="Proteomes" id="UP001219525"/>
    </source>
</evidence>
<proteinExistence type="predicted"/>
<dbReference type="AlphaFoldDB" id="A0AAD6V0U8"/>
<keyword evidence="2" id="KW-1185">Reference proteome</keyword>
<dbReference type="EMBL" id="JARJCW010000076">
    <property type="protein sequence ID" value="KAJ7197822.1"/>
    <property type="molecule type" value="Genomic_DNA"/>
</dbReference>
<accession>A0AAD6V0U8</accession>
<protein>
    <submittedName>
        <fullName evidence="1">Uncharacterized protein</fullName>
    </submittedName>
</protein>
<reference evidence="1" key="1">
    <citation type="submission" date="2023-03" db="EMBL/GenBank/DDBJ databases">
        <title>Massive genome expansion in bonnet fungi (Mycena s.s.) driven by repeated elements and novel gene families across ecological guilds.</title>
        <authorList>
            <consortium name="Lawrence Berkeley National Laboratory"/>
            <person name="Harder C.B."/>
            <person name="Miyauchi S."/>
            <person name="Viragh M."/>
            <person name="Kuo A."/>
            <person name="Thoen E."/>
            <person name="Andreopoulos B."/>
            <person name="Lu D."/>
            <person name="Skrede I."/>
            <person name="Drula E."/>
            <person name="Henrissat B."/>
            <person name="Morin E."/>
            <person name="Kohler A."/>
            <person name="Barry K."/>
            <person name="LaButti K."/>
            <person name="Morin E."/>
            <person name="Salamov A."/>
            <person name="Lipzen A."/>
            <person name="Mereny Z."/>
            <person name="Hegedus B."/>
            <person name="Baldrian P."/>
            <person name="Stursova M."/>
            <person name="Weitz H."/>
            <person name="Taylor A."/>
            <person name="Grigoriev I.V."/>
            <person name="Nagy L.G."/>
            <person name="Martin F."/>
            <person name="Kauserud H."/>
        </authorList>
    </citation>
    <scope>NUCLEOTIDE SEQUENCE</scope>
    <source>
        <strain evidence="1">9144</strain>
    </source>
</reference>
<dbReference type="Proteomes" id="UP001219525">
    <property type="component" value="Unassembled WGS sequence"/>
</dbReference>
<name>A0AAD6V0U8_9AGAR</name>
<comment type="caution">
    <text evidence="1">The sequence shown here is derived from an EMBL/GenBank/DDBJ whole genome shotgun (WGS) entry which is preliminary data.</text>
</comment>
<gene>
    <name evidence="1" type="ORF">GGX14DRAFT_536832</name>
</gene>